<feature type="domain" description="N-acetyltransferase" evidence="1">
    <location>
        <begin position="8"/>
        <end position="173"/>
    </location>
</feature>
<accession>A0ABV8UVP1</accession>
<dbReference type="PANTHER" id="PTHR43610">
    <property type="entry name" value="BLL6696 PROTEIN"/>
    <property type="match status" value="1"/>
</dbReference>
<keyword evidence="2" id="KW-0012">Acyltransferase</keyword>
<dbReference type="InterPro" id="IPR000182">
    <property type="entry name" value="GNAT_dom"/>
</dbReference>
<name>A0ABV8UVP1_9BACL</name>
<keyword evidence="2" id="KW-0808">Transferase</keyword>
<comment type="caution">
    <text evidence="2">The sequence shown here is derived from an EMBL/GenBank/DDBJ whole genome shotgun (WGS) entry which is preliminary data.</text>
</comment>
<proteinExistence type="predicted"/>
<protein>
    <submittedName>
        <fullName evidence="2">GNAT family N-acetyltransferase</fullName>
        <ecNumber evidence="2">2.3.-.-</ecNumber>
    </submittedName>
</protein>
<sequence>MEWTKNGITLRLMKETDIDTLWNVFEPEVYEYMLTKIERKEQLEGWLGYAINRMQSHEDVFVFFIQDEKTGAPIGTTRLYDIDRHHRCAEIGSTIYAKPYQRTHVNTTCKFLLLQHAFEVLQLIRVQIRTDAENEASQKAIERIGFIKEGYLRKEKVQSTGHARNTYLYSMIDTEWSEAKKKLLEMMNKYT</sequence>
<dbReference type="InterPro" id="IPR016181">
    <property type="entry name" value="Acyl_CoA_acyltransferase"/>
</dbReference>
<dbReference type="EMBL" id="JBHSEF010000019">
    <property type="protein sequence ID" value="MFC4354821.1"/>
    <property type="molecule type" value="Genomic_DNA"/>
</dbReference>
<dbReference type="Gene3D" id="3.40.630.30">
    <property type="match status" value="1"/>
</dbReference>
<dbReference type="Pfam" id="PF13302">
    <property type="entry name" value="Acetyltransf_3"/>
    <property type="match status" value="1"/>
</dbReference>
<dbReference type="SUPFAM" id="SSF55729">
    <property type="entry name" value="Acyl-CoA N-acyltransferases (Nat)"/>
    <property type="match status" value="1"/>
</dbReference>
<gene>
    <name evidence="2" type="ORF">ACFO0S_07075</name>
</gene>
<dbReference type="Proteomes" id="UP001595733">
    <property type="component" value="Unassembled WGS sequence"/>
</dbReference>
<dbReference type="PANTHER" id="PTHR43610:SF1">
    <property type="entry name" value="N-ACETYLTRANSFERASE DOMAIN-CONTAINING PROTEIN"/>
    <property type="match status" value="1"/>
</dbReference>
<evidence type="ECO:0000259" key="1">
    <source>
        <dbReference type="PROSITE" id="PS51186"/>
    </source>
</evidence>
<dbReference type="PROSITE" id="PS51186">
    <property type="entry name" value="GNAT"/>
    <property type="match status" value="1"/>
</dbReference>
<evidence type="ECO:0000313" key="3">
    <source>
        <dbReference type="Proteomes" id="UP001595733"/>
    </source>
</evidence>
<dbReference type="GO" id="GO:0016746">
    <property type="term" value="F:acyltransferase activity"/>
    <property type="evidence" value="ECO:0007669"/>
    <property type="project" value="UniProtKB-KW"/>
</dbReference>
<reference evidence="3" key="1">
    <citation type="journal article" date="2019" name="Int. J. Syst. Evol. Microbiol.">
        <title>The Global Catalogue of Microorganisms (GCM) 10K type strain sequencing project: providing services to taxonomists for standard genome sequencing and annotation.</title>
        <authorList>
            <consortium name="The Broad Institute Genomics Platform"/>
            <consortium name="The Broad Institute Genome Sequencing Center for Infectious Disease"/>
            <person name="Wu L."/>
            <person name="Ma J."/>
        </authorList>
    </citation>
    <scope>NUCLEOTIDE SEQUENCE [LARGE SCALE GENOMIC DNA]</scope>
    <source>
        <strain evidence="3">CCUG 50353</strain>
    </source>
</reference>
<organism evidence="2 3">
    <name type="scientific">Chryseomicrobium palamuruense</name>
    <dbReference type="NCBI Taxonomy" id="682973"/>
    <lineage>
        <taxon>Bacteria</taxon>
        <taxon>Bacillati</taxon>
        <taxon>Bacillota</taxon>
        <taxon>Bacilli</taxon>
        <taxon>Bacillales</taxon>
        <taxon>Caryophanaceae</taxon>
        <taxon>Chryseomicrobium</taxon>
    </lineage>
</organism>
<dbReference type="EC" id="2.3.-.-" evidence="2"/>
<dbReference type="RefSeq" id="WP_378141094.1">
    <property type="nucleotide sequence ID" value="NZ_JBHSEF010000019.1"/>
</dbReference>
<keyword evidence="3" id="KW-1185">Reference proteome</keyword>
<evidence type="ECO:0000313" key="2">
    <source>
        <dbReference type="EMBL" id="MFC4354821.1"/>
    </source>
</evidence>